<organism evidence="2 3">
    <name type="scientific">Actinomadura physcomitrii</name>
    <dbReference type="NCBI Taxonomy" id="2650748"/>
    <lineage>
        <taxon>Bacteria</taxon>
        <taxon>Bacillati</taxon>
        <taxon>Actinomycetota</taxon>
        <taxon>Actinomycetes</taxon>
        <taxon>Streptosporangiales</taxon>
        <taxon>Thermomonosporaceae</taxon>
        <taxon>Actinomadura</taxon>
    </lineage>
</organism>
<dbReference type="PANTHER" id="PTHR43666">
    <property type="entry name" value="TLDD PROTEIN"/>
    <property type="match status" value="1"/>
</dbReference>
<reference evidence="2" key="1">
    <citation type="submission" date="2019-12" db="EMBL/GenBank/DDBJ databases">
        <title>Actinomadura physcomitrii sp. nov., a novel actinomycete isolated from moss [Physcomitrium sphaericum (Ludw) Fuernr].</title>
        <authorList>
            <person name="Zhuang X."/>
        </authorList>
    </citation>
    <scope>NUCLEOTIDE SEQUENCE [LARGE SCALE GENOMIC DNA]</scope>
    <source>
        <strain evidence="2">LD22</strain>
    </source>
</reference>
<sequence>MRPQEAVERALALSRADDCIVIADESTTANLRWAGNTLTTNGVTRSARLTVIALRRTGDGVAAGVVSRSAVGADGIEDLVRAAEADAAGNEAAEDAAPLVTDGPAATGWDDPPAETGIGVFAGVAPALGEAFAAAESAGNRLYGFANHVQTSTFLGSSAGLRLRHDQPTGLLELNAKGAGGSAWTGAGTRDFTDVDVPGLAAGLARRLGWGDRRVDLPAGRYETILPPSAVADLMIYLYWSAGAQDAADGRTVFSAPGGGTRVGEKLASLPVTLSSDPAAPGRECAPFVVAHASSREASVFDNGLPLGATDWIADGTLTSLAQTRHSAERTGLPLTPSIDNLSMTGPGGGASLDEMIARTERGLLLTCLWYIREVDPQSLLLTGLTRDGVYLVENGEVVGAVNNFRFNESPVDLLSRLAEVGGTVPTLPREWSDYFTRAAMPALRVADFNMSTVSQAS</sequence>
<dbReference type="Proteomes" id="UP000462055">
    <property type="component" value="Unassembled WGS sequence"/>
</dbReference>
<dbReference type="GO" id="GO:0008237">
    <property type="term" value="F:metallopeptidase activity"/>
    <property type="evidence" value="ECO:0007669"/>
    <property type="project" value="InterPro"/>
</dbReference>
<accession>A0A6I4M860</accession>
<dbReference type="InterPro" id="IPR035068">
    <property type="entry name" value="TldD/PmbA_N"/>
</dbReference>
<dbReference type="SUPFAM" id="SSF111283">
    <property type="entry name" value="Putative modulator of DNA gyrase, PmbA/TldD"/>
    <property type="match status" value="1"/>
</dbReference>
<dbReference type="InterPro" id="IPR036059">
    <property type="entry name" value="TldD/PmbA_sf"/>
</dbReference>
<dbReference type="Gene3D" id="3.30.2290.10">
    <property type="entry name" value="PmbA/TldD superfamily"/>
    <property type="match status" value="1"/>
</dbReference>
<dbReference type="RefSeq" id="WP_151593079.1">
    <property type="nucleotide sequence ID" value="NZ_WBMS02000005.1"/>
</dbReference>
<dbReference type="Pfam" id="PF19289">
    <property type="entry name" value="PmbA_TldD_3rd"/>
    <property type="match status" value="1"/>
</dbReference>
<evidence type="ECO:0000313" key="3">
    <source>
        <dbReference type="Proteomes" id="UP000462055"/>
    </source>
</evidence>
<protein>
    <submittedName>
        <fullName evidence="2">TldD/PmbA family protein</fullName>
    </submittedName>
</protein>
<evidence type="ECO:0000259" key="1">
    <source>
        <dbReference type="Pfam" id="PF19289"/>
    </source>
</evidence>
<dbReference type="AlphaFoldDB" id="A0A6I4M860"/>
<dbReference type="EMBL" id="WBMS02000005">
    <property type="protein sequence ID" value="MWA00444.1"/>
    <property type="molecule type" value="Genomic_DNA"/>
</dbReference>
<dbReference type="InterPro" id="IPR045569">
    <property type="entry name" value="Metalloprtase-TldD/E_C"/>
</dbReference>
<gene>
    <name evidence="2" type="ORF">F8568_008660</name>
</gene>
<evidence type="ECO:0000313" key="2">
    <source>
        <dbReference type="EMBL" id="MWA00444.1"/>
    </source>
</evidence>
<comment type="caution">
    <text evidence="2">The sequence shown here is derived from an EMBL/GenBank/DDBJ whole genome shotgun (WGS) entry which is preliminary data.</text>
</comment>
<dbReference type="PANTHER" id="PTHR43666:SF1">
    <property type="entry name" value="CONSERVED PROTEIN"/>
    <property type="match status" value="1"/>
</dbReference>
<keyword evidence="3" id="KW-1185">Reference proteome</keyword>
<feature type="domain" description="Metalloprotease TldD/E C-terminal" evidence="1">
    <location>
        <begin position="220"/>
        <end position="452"/>
    </location>
</feature>
<proteinExistence type="predicted"/>
<dbReference type="GO" id="GO:0006508">
    <property type="term" value="P:proteolysis"/>
    <property type="evidence" value="ECO:0007669"/>
    <property type="project" value="InterPro"/>
</dbReference>
<name>A0A6I4M860_9ACTN</name>